<evidence type="ECO:0000256" key="8">
    <source>
        <dbReference type="ARBA" id="ARBA00022832"/>
    </source>
</evidence>
<evidence type="ECO:0000259" key="17">
    <source>
        <dbReference type="Pfam" id="PF22924"/>
    </source>
</evidence>
<feature type="active site" description="Proton acceptor" evidence="13">
    <location>
        <position position="433"/>
    </location>
</feature>
<dbReference type="PIRSF" id="PIRSF000168">
    <property type="entry name" value="Acyl-CoA_oxidase"/>
    <property type="match status" value="1"/>
</dbReference>
<dbReference type="InterPro" id="IPR036250">
    <property type="entry name" value="AcylCo_DH-like_C"/>
</dbReference>
<dbReference type="InterPro" id="IPR036908">
    <property type="entry name" value="RlpA-like_sf"/>
</dbReference>
<dbReference type="PANTHER" id="PTHR10909">
    <property type="entry name" value="ELECTRON TRANSPORT OXIDOREDUCTASE"/>
    <property type="match status" value="1"/>
</dbReference>
<keyword evidence="19" id="KW-1185">Reference proteome</keyword>
<reference evidence="18 19" key="1">
    <citation type="journal article" date="2018" name="Evol. Lett.">
        <title>Horizontal gene cluster transfer increased hallucinogenic mushroom diversity.</title>
        <authorList>
            <person name="Reynolds H.T."/>
            <person name="Vijayakumar V."/>
            <person name="Gluck-Thaler E."/>
            <person name="Korotkin H.B."/>
            <person name="Matheny P.B."/>
            <person name="Slot J.C."/>
        </authorList>
    </citation>
    <scope>NUCLEOTIDE SEQUENCE [LARGE SCALE GENOMIC DNA]</scope>
    <source>
        <strain evidence="18 19">SRW20</strain>
    </source>
</reference>
<dbReference type="SUPFAM" id="SSF56645">
    <property type="entry name" value="Acyl-CoA dehydrogenase NM domain-like"/>
    <property type="match status" value="1"/>
</dbReference>
<comment type="similarity">
    <text evidence="5 12">Belongs to the acyl-CoA oxidase family.</text>
</comment>
<feature type="domain" description="Acyl-CoA oxidase C-terminal" evidence="15">
    <location>
        <begin position="493"/>
        <end position="663"/>
    </location>
</feature>
<dbReference type="SUPFAM" id="SSF50685">
    <property type="entry name" value="Barwin-like endoglucanases"/>
    <property type="match status" value="1"/>
</dbReference>
<keyword evidence="7 12" id="KW-0274">FAD</keyword>
<evidence type="ECO:0000256" key="1">
    <source>
        <dbReference type="ARBA" id="ARBA00001201"/>
    </source>
</evidence>
<feature type="binding site" evidence="14">
    <location>
        <position position="149"/>
    </location>
    <ligand>
        <name>FAD</name>
        <dbReference type="ChEBI" id="CHEBI:57692"/>
    </ligand>
</feature>
<evidence type="ECO:0000256" key="10">
    <source>
        <dbReference type="ARBA" id="ARBA00023098"/>
    </source>
</evidence>
<evidence type="ECO:0000256" key="14">
    <source>
        <dbReference type="PIRSR" id="PIRSR000168-2"/>
    </source>
</evidence>
<keyword evidence="6 12" id="KW-0285">Flavoprotein</keyword>
<feature type="binding site" evidence="14">
    <location>
        <position position="188"/>
    </location>
    <ligand>
        <name>FAD</name>
        <dbReference type="ChEBI" id="CHEBI:57692"/>
    </ligand>
</feature>
<dbReference type="Gene3D" id="2.40.40.10">
    <property type="entry name" value="RlpA-like domain"/>
    <property type="match status" value="1"/>
</dbReference>
<evidence type="ECO:0000256" key="4">
    <source>
        <dbReference type="ARBA" id="ARBA00004846"/>
    </source>
</evidence>
<dbReference type="InterPro" id="IPR029320">
    <property type="entry name" value="Acyl-CoA_ox_N"/>
</dbReference>
<evidence type="ECO:0000256" key="3">
    <source>
        <dbReference type="ARBA" id="ARBA00004275"/>
    </source>
</evidence>
<dbReference type="InterPro" id="IPR055060">
    <property type="entry name" value="ACOX_C_alpha1"/>
</dbReference>
<comment type="subcellular location">
    <subcellularLocation>
        <location evidence="3">Peroxisome</location>
    </subcellularLocation>
</comment>
<dbReference type="InterPro" id="IPR046373">
    <property type="entry name" value="Acyl-CoA_Oxase/DH_mid-dom_sf"/>
</dbReference>
<dbReference type="Gene3D" id="2.40.110.10">
    <property type="entry name" value="Butyryl-CoA Dehydrogenase, subunit A, domain 2"/>
    <property type="match status" value="1"/>
</dbReference>
<evidence type="ECO:0000256" key="11">
    <source>
        <dbReference type="ARBA" id="ARBA00023140"/>
    </source>
</evidence>
<comment type="pathway">
    <text evidence="4">Lipid metabolism; peroxisomal fatty acid beta-oxidation.</text>
</comment>
<protein>
    <recommendedName>
        <fullName evidence="12">Acyl-coenzyme A oxidase</fullName>
    </recommendedName>
</protein>
<dbReference type="Gene3D" id="1.10.540.10">
    <property type="entry name" value="Acyl-CoA dehydrogenase/oxidase, N-terminal domain"/>
    <property type="match status" value="1"/>
</dbReference>
<dbReference type="InterPro" id="IPR037069">
    <property type="entry name" value="AcylCoA_DH/ox_N_sf"/>
</dbReference>
<dbReference type="PANTHER" id="PTHR10909:SF250">
    <property type="entry name" value="PEROXISOMAL ACYL-COENZYME A OXIDASE 1"/>
    <property type="match status" value="1"/>
</dbReference>
<evidence type="ECO:0000256" key="5">
    <source>
        <dbReference type="ARBA" id="ARBA00006288"/>
    </source>
</evidence>
<sequence>MASGKTQHDMNEQTAIDMACARKRTTVNVENVGDFLHHGKDEWLARSKIVSILEKDALFDKSQREFMNRTQKYERGLAMTNRVYELQTFHKWNEQETKLAFSVIDDQLPIALHNVAFQPVFMLQADSTLLAKYAHLIATRAILGCYLQTELGHGTNVSRLETTATYIPETQEFEIHSPTFTSSKWWIGGLGKTATHGVVQAKLIWEGKDLGPHLFFVQLRSLDDHTVLPNITIGDIGPKAHGGFASTDNGFARFNHVRIPRENMLSRFGGVAEDGKYVKPLHAKLSYGGMLYIRANMVTGGGWLIAKAATVAIRYATVRRQGEIGSDGLEKQIISYPSVYYRLLPILSRAYMFIQLGRTLTNAFDTMASRLKEGDTSLLAEMHATTSGLKIYVSTNGVQDLETARRSMGGHGYSAFAGLGRLYADYLPSVTYEGDNFVLDQQVVRAALRSHKTLSESNPPSTSTLSPSSYYLRHLVNQPSIPSSFLAEDWRNPSTAILLLELRAAFLVQAHAQNVQQQLEDANVNQRLSKAVTEAFVAAQVGGMIQGLSAMSERDKVVLTKLFLLCLLTIVEGGLTDLLSLGLIRPATGSGMRQDPTLSLRVTIKELCEELLPEAIGLTDAFGFTDWELDSALGVHDGKVYEALWQRARTEPLNQTEVPAAYELGSCGFWNVNNEPVVALNPIEYAGGTRCGKYVSLNYQGKSARAKIVDLCPSCGLSGIDLSPAAFQALAPLATGTMNIDWNYV</sequence>
<evidence type="ECO:0000256" key="12">
    <source>
        <dbReference type="PIRNR" id="PIRNR000168"/>
    </source>
</evidence>
<evidence type="ECO:0000256" key="2">
    <source>
        <dbReference type="ARBA" id="ARBA00001974"/>
    </source>
</evidence>
<dbReference type="CDD" id="cd22191">
    <property type="entry name" value="DPBB_RlpA_EXP_N-like"/>
    <property type="match status" value="1"/>
</dbReference>
<evidence type="ECO:0000256" key="6">
    <source>
        <dbReference type="ARBA" id="ARBA00022630"/>
    </source>
</evidence>
<dbReference type="GO" id="GO:0005777">
    <property type="term" value="C:peroxisome"/>
    <property type="evidence" value="ECO:0007669"/>
    <property type="project" value="UniProtKB-SubCell"/>
</dbReference>
<keyword evidence="11" id="KW-0576">Peroxisome</keyword>
<dbReference type="Gene3D" id="1.20.140.10">
    <property type="entry name" value="Butyryl-CoA Dehydrogenase, subunit A, domain 3"/>
    <property type="match status" value="2"/>
</dbReference>
<dbReference type="Proteomes" id="UP000284706">
    <property type="component" value="Unassembled WGS sequence"/>
</dbReference>
<dbReference type="GO" id="GO:0033540">
    <property type="term" value="P:fatty acid beta-oxidation using acyl-CoA oxidase"/>
    <property type="evidence" value="ECO:0007669"/>
    <property type="project" value="TreeGrafter"/>
</dbReference>
<evidence type="ECO:0000259" key="15">
    <source>
        <dbReference type="Pfam" id="PF01756"/>
    </source>
</evidence>
<dbReference type="Pfam" id="PF01756">
    <property type="entry name" value="ACOX"/>
    <property type="match status" value="1"/>
</dbReference>
<evidence type="ECO:0000256" key="13">
    <source>
        <dbReference type="PIRSR" id="PIRSR000168-1"/>
    </source>
</evidence>
<dbReference type="AlphaFoldDB" id="A0A409WSU9"/>
<dbReference type="GO" id="GO:0055088">
    <property type="term" value="P:lipid homeostasis"/>
    <property type="evidence" value="ECO:0007669"/>
    <property type="project" value="TreeGrafter"/>
</dbReference>
<dbReference type="Pfam" id="PF22924">
    <property type="entry name" value="ACOX_C_alpha1"/>
    <property type="match status" value="1"/>
</dbReference>
<dbReference type="EMBL" id="NHYE01004854">
    <property type="protein sequence ID" value="PPQ81546.1"/>
    <property type="molecule type" value="Genomic_DNA"/>
</dbReference>
<feature type="domain" description="Acyl-CoA oxidase C-alpha1" evidence="17">
    <location>
        <begin position="287"/>
        <end position="447"/>
    </location>
</feature>
<dbReference type="GO" id="GO:0003997">
    <property type="term" value="F:acyl-CoA oxidase activity"/>
    <property type="evidence" value="ECO:0007669"/>
    <property type="project" value="UniProtKB-EC"/>
</dbReference>
<proteinExistence type="inferred from homology"/>
<name>A0A409WSU9_9AGAR</name>
<dbReference type="InterPro" id="IPR009100">
    <property type="entry name" value="AcylCoA_DH/oxidase_NM_dom_sf"/>
</dbReference>
<dbReference type="STRING" id="231916.A0A409WSU9"/>
<dbReference type="OrthoDB" id="538336at2759"/>
<feature type="domain" description="Acyl-coenzyme A oxidase N-terminal" evidence="16">
    <location>
        <begin position="28"/>
        <end position="139"/>
    </location>
</feature>
<evidence type="ECO:0000256" key="7">
    <source>
        <dbReference type="ARBA" id="ARBA00022827"/>
    </source>
</evidence>
<evidence type="ECO:0000313" key="19">
    <source>
        <dbReference type="Proteomes" id="UP000284706"/>
    </source>
</evidence>
<dbReference type="FunFam" id="2.40.110.10:FF:000003">
    <property type="entry name" value="Acyl-coenzyme A oxidase"/>
    <property type="match status" value="1"/>
</dbReference>
<gene>
    <name evidence="18" type="ORF">CVT26_012078</name>
</gene>
<keyword evidence="8" id="KW-0276">Fatty acid metabolism</keyword>
<keyword evidence="10" id="KW-0443">Lipid metabolism</keyword>
<accession>A0A409WSU9</accession>
<evidence type="ECO:0000259" key="16">
    <source>
        <dbReference type="Pfam" id="PF14749"/>
    </source>
</evidence>
<comment type="cofactor">
    <cofactor evidence="2">
        <name>FAD</name>
        <dbReference type="ChEBI" id="CHEBI:57692"/>
    </cofactor>
</comment>
<dbReference type="FunFam" id="1.20.140.10:FF:000015">
    <property type="entry name" value="Acyl-coenzyme A oxidase"/>
    <property type="match status" value="1"/>
</dbReference>
<dbReference type="GO" id="GO:0071949">
    <property type="term" value="F:FAD binding"/>
    <property type="evidence" value="ECO:0007669"/>
    <property type="project" value="InterPro"/>
</dbReference>
<dbReference type="InParanoid" id="A0A409WSU9"/>
<keyword evidence="9" id="KW-0560">Oxidoreductase</keyword>
<dbReference type="Pfam" id="PF14749">
    <property type="entry name" value="Acyl-CoA_ox_N"/>
    <property type="match status" value="1"/>
</dbReference>
<dbReference type="InterPro" id="IPR002655">
    <property type="entry name" value="Acyl-CoA_oxidase_C"/>
</dbReference>
<comment type="catalytic activity">
    <reaction evidence="1">
        <text>a 2,3-saturated acyl-CoA + O2 = a (2E)-enoyl-CoA + H2O2</text>
        <dbReference type="Rhea" id="RHEA:38959"/>
        <dbReference type="ChEBI" id="CHEBI:15379"/>
        <dbReference type="ChEBI" id="CHEBI:16240"/>
        <dbReference type="ChEBI" id="CHEBI:58856"/>
        <dbReference type="ChEBI" id="CHEBI:65111"/>
        <dbReference type="EC" id="1.3.3.6"/>
    </reaction>
</comment>
<organism evidence="18 19">
    <name type="scientific">Gymnopilus dilepis</name>
    <dbReference type="NCBI Taxonomy" id="231916"/>
    <lineage>
        <taxon>Eukaryota</taxon>
        <taxon>Fungi</taxon>
        <taxon>Dikarya</taxon>
        <taxon>Basidiomycota</taxon>
        <taxon>Agaricomycotina</taxon>
        <taxon>Agaricomycetes</taxon>
        <taxon>Agaricomycetidae</taxon>
        <taxon>Agaricales</taxon>
        <taxon>Agaricineae</taxon>
        <taxon>Hymenogastraceae</taxon>
        <taxon>Gymnopilus</taxon>
    </lineage>
</organism>
<dbReference type="SUPFAM" id="SSF47203">
    <property type="entry name" value="Acyl-CoA dehydrogenase C-terminal domain-like"/>
    <property type="match status" value="2"/>
</dbReference>
<dbReference type="GO" id="GO:0005504">
    <property type="term" value="F:fatty acid binding"/>
    <property type="evidence" value="ECO:0007669"/>
    <property type="project" value="TreeGrafter"/>
</dbReference>
<evidence type="ECO:0000256" key="9">
    <source>
        <dbReference type="ARBA" id="ARBA00023002"/>
    </source>
</evidence>
<comment type="caution">
    <text evidence="18">The sequence shown here is derived from an EMBL/GenBank/DDBJ whole genome shotgun (WGS) entry which is preliminary data.</text>
</comment>
<evidence type="ECO:0000313" key="18">
    <source>
        <dbReference type="EMBL" id="PPQ81546.1"/>
    </source>
</evidence>
<dbReference type="InterPro" id="IPR012258">
    <property type="entry name" value="Acyl-CoA_oxidase"/>
</dbReference>